<evidence type="ECO:0000313" key="1">
    <source>
        <dbReference type="EMBL" id="PHK93278.1"/>
    </source>
</evidence>
<proteinExistence type="predicted"/>
<dbReference type="RefSeq" id="WP_099097162.1">
    <property type="nucleotide sequence ID" value="NZ_PDNU01000054.1"/>
</dbReference>
<dbReference type="Proteomes" id="UP000223527">
    <property type="component" value="Unassembled WGS sequence"/>
</dbReference>
<reference evidence="1 2" key="1">
    <citation type="submission" date="2017-10" db="EMBL/GenBank/DDBJ databases">
        <authorList>
            <person name="Banno H."/>
            <person name="Chua N.-H."/>
        </authorList>
    </citation>
    <scope>NUCLEOTIDE SEQUENCE [LARGE SCALE GENOMIC DNA]</scope>
    <source>
        <strain evidence="1 2">YW11</strain>
    </source>
</reference>
<evidence type="ECO:0008006" key="3">
    <source>
        <dbReference type="Google" id="ProtNLM"/>
    </source>
</evidence>
<organism evidence="1 2">
    <name type="scientific">Teichococcus rhizosphaerae</name>
    <dbReference type="NCBI Taxonomy" id="1335062"/>
    <lineage>
        <taxon>Bacteria</taxon>
        <taxon>Pseudomonadati</taxon>
        <taxon>Pseudomonadota</taxon>
        <taxon>Alphaproteobacteria</taxon>
        <taxon>Acetobacterales</taxon>
        <taxon>Roseomonadaceae</taxon>
        <taxon>Roseomonas</taxon>
    </lineage>
</organism>
<keyword evidence="2" id="KW-1185">Reference proteome</keyword>
<dbReference type="EMBL" id="PDNU01000054">
    <property type="protein sequence ID" value="PHK93278.1"/>
    <property type="molecule type" value="Genomic_DNA"/>
</dbReference>
<comment type="caution">
    <text evidence="1">The sequence shown here is derived from an EMBL/GenBank/DDBJ whole genome shotgun (WGS) entry which is preliminary data.</text>
</comment>
<dbReference type="AlphaFoldDB" id="A0A2C6ZZQ0"/>
<sequence length="142" mass="15640">MHSACTPFLEIYRATLYHVTNPPYCLTIRLDGRRHPGLDRLLGRHGARRAVFITAWNPWSRAAGLAANRRAQARLRARLREAPGLRVLRGFGAWPEAPEKGEESLLALGLDAEAGAALGRAFRQNAVVVLRRGAPAALLCLR</sequence>
<dbReference type="Pfam" id="PF11697">
    <property type="entry name" value="DUF3293"/>
    <property type="match status" value="1"/>
</dbReference>
<protein>
    <recommendedName>
        <fullName evidence="3">DUF3293 domain-containing protein</fullName>
    </recommendedName>
</protein>
<evidence type="ECO:0000313" key="2">
    <source>
        <dbReference type="Proteomes" id="UP000223527"/>
    </source>
</evidence>
<dbReference type="OrthoDB" id="7274756at2"/>
<gene>
    <name evidence="1" type="ORF">CR162_19360</name>
</gene>
<dbReference type="InterPro" id="IPR021710">
    <property type="entry name" value="DUF3293"/>
</dbReference>
<name>A0A2C6ZZQ0_9PROT</name>
<accession>A0A2C6ZZQ0</accession>